<dbReference type="GO" id="GO:0061844">
    <property type="term" value="P:antimicrobial humoral immune response mediated by antimicrobial peptide"/>
    <property type="evidence" value="ECO:0007669"/>
    <property type="project" value="TreeGrafter"/>
</dbReference>
<keyword evidence="5" id="KW-1185">Reference proteome</keyword>
<dbReference type="Pfam" id="PF00048">
    <property type="entry name" value="IL8"/>
    <property type="match status" value="1"/>
</dbReference>
<gene>
    <name evidence="6" type="primary">LOC103108092</name>
</gene>
<dbReference type="SMART" id="SM00199">
    <property type="entry name" value="SCY"/>
    <property type="match status" value="1"/>
</dbReference>
<dbReference type="InterPro" id="IPR001811">
    <property type="entry name" value="Chemokine_IL8-like_dom"/>
</dbReference>
<evidence type="ECO:0000256" key="2">
    <source>
        <dbReference type="ARBA" id="ARBA00022514"/>
    </source>
</evidence>
<dbReference type="OrthoDB" id="9447832at2759"/>
<accession>A0A1S2ZBY7</accession>
<dbReference type="AlphaFoldDB" id="A0A1S2ZBY7"/>
<dbReference type="PANTHER" id="PTHR12015:SF110">
    <property type="entry name" value="C-C MOTIF CHEMOKINE 14"/>
    <property type="match status" value="1"/>
</dbReference>
<dbReference type="GeneID" id="103108092"/>
<evidence type="ECO:0000259" key="4">
    <source>
        <dbReference type="SMART" id="SM00199"/>
    </source>
</evidence>
<dbReference type="GO" id="GO:0006954">
    <property type="term" value="P:inflammatory response"/>
    <property type="evidence" value="ECO:0007669"/>
    <property type="project" value="TreeGrafter"/>
</dbReference>
<keyword evidence="3" id="KW-0732">Signal</keyword>
<dbReference type="FunCoup" id="A0A1S2ZBY7">
    <property type="interactions" value="42"/>
</dbReference>
<feature type="chain" id="PRO_5010164378" evidence="3">
    <location>
        <begin position="22"/>
        <end position="94"/>
    </location>
</feature>
<proteinExistence type="inferred from homology"/>
<dbReference type="SUPFAM" id="SSF54117">
    <property type="entry name" value="Interleukin 8-like chemokines"/>
    <property type="match status" value="1"/>
</dbReference>
<keyword evidence="2" id="KW-0202">Cytokine</keyword>
<feature type="signal peptide" evidence="3">
    <location>
        <begin position="1"/>
        <end position="21"/>
    </location>
</feature>
<organism evidence="5 6">
    <name type="scientific">Erinaceus europaeus</name>
    <name type="common">Western European hedgehog</name>
    <dbReference type="NCBI Taxonomy" id="9365"/>
    <lineage>
        <taxon>Eukaryota</taxon>
        <taxon>Metazoa</taxon>
        <taxon>Chordata</taxon>
        <taxon>Craniata</taxon>
        <taxon>Vertebrata</taxon>
        <taxon>Euteleostomi</taxon>
        <taxon>Mammalia</taxon>
        <taxon>Eutheria</taxon>
        <taxon>Laurasiatheria</taxon>
        <taxon>Eulipotyphla</taxon>
        <taxon>Erinaceidae</taxon>
        <taxon>Erinaceinae</taxon>
        <taxon>Erinaceus</taxon>
    </lineage>
</organism>
<dbReference type="GO" id="GO:0030335">
    <property type="term" value="P:positive regulation of cell migration"/>
    <property type="evidence" value="ECO:0007669"/>
    <property type="project" value="TreeGrafter"/>
</dbReference>
<dbReference type="PANTHER" id="PTHR12015">
    <property type="entry name" value="SMALL INDUCIBLE CYTOKINE A"/>
    <property type="match status" value="1"/>
</dbReference>
<reference evidence="6" key="1">
    <citation type="submission" date="2025-08" db="UniProtKB">
        <authorList>
            <consortium name="RefSeq"/>
        </authorList>
    </citation>
    <scope>IDENTIFICATION</scope>
</reference>
<dbReference type="Proteomes" id="UP001652624">
    <property type="component" value="Chromosome 12"/>
</dbReference>
<evidence type="ECO:0000313" key="5">
    <source>
        <dbReference type="Proteomes" id="UP001652624"/>
    </source>
</evidence>
<name>A0A1S2ZBY7_ERIEU</name>
<dbReference type="eggNOG" id="ENOG502S8M4">
    <property type="taxonomic scope" value="Eukaryota"/>
</dbReference>
<dbReference type="CDD" id="cd00272">
    <property type="entry name" value="Chemokine_CC"/>
    <property type="match status" value="1"/>
</dbReference>
<evidence type="ECO:0000256" key="3">
    <source>
        <dbReference type="SAM" id="SignalP"/>
    </source>
</evidence>
<comment type="similarity">
    <text evidence="1">Belongs to the intercrine beta (chemokine CC) family.</text>
</comment>
<dbReference type="GO" id="GO:0008009">
    <property type="term" value="F:chemokine activity"/>
    <property type="evidence" value="ECO:0007669"/>
    <property type="project" value="InterPro"/>
</dbReference>
<evidence type="ECO:0000313" key="6">
    <source>
        <dbReference type="RefSeq" id="XP_007517015.1"/>
    </source>
</evidence>
<dbReference type="GO" id="GO:0005615">
    <property type="term" value="C:extracellular space"/>
    <property type="evidence" value="ECO:0007669"/>
    <property type="project" value="UniProtKB-KW"/>
</dbReference>
<dbReference type="GO" id="GO:0048020">
    <property type="term" value="F:CCR chemokine receptor binding"/>
    <property type="evidence" value="ECO:0007669"/>
    <property type="project" value="TreeGrafter"/>
</dbReference>
<protein>
    <submittedName>
        <fullName evidence="6">C-C motif chemokine 14</fullName>
    </submittedName>
</protein>
<dbReference type="GO" id="GO:0070098">
    <property type="term" value="P:chemokine-mediated signaling pathway"/>
    <property type="evidence" value="ECO:0007669"/>
    <property type="project" value="TreeGrafter"/>
</dbReference>
<evidence type="ECO:0000256" key="1">
    <source>
        <dbReference type="ARBA" id="ARBA00010868"/>
    </source>
</evidence>
<dbReference type="Gene3D" id="2.40.50.40">
    <property type="match status" value="1"/>
</dbReference>
<dbReference type="InterPro" id="IPR039809">
    <property type="entry name" value="Chemokine_b/g/d"/>
</dbReference>
<dbReference type="InterPro" id="IPR036048">
    <property type="entry name" value="Interleukin_8-like_sf"/>
</dbReference>
<dbReference type="RefSeq" id="XP_007517015.1">
    <property type="nucleotide sequence ID" value="XM_007516953.3"/>
</dbReference>
<feature type="domain" description="Chemokine interleukin-8-like" evidence="4">
    <location>
        <begin position="34"/>
        <end position="92"/>
    </location>
</feature>
<dbReference type="FunFam" id="2.40.50.40:FF:000002">
    <property type="entry name" value="C-C motif chemokine"/>
    <property type="match status" value="1"/>
</dbReference>
<sequence length="94" mass="10604">MKVFVSALSLLLLITLTTTLGSKTEPSSRGPYHPAKCCFNFITHAVPWSRITDYYKTSSQCSKAGIVFITKKGHSICANPRDDWVQDYFKNLEE</sequence>
<dbReference type="InParanoid" id="A0A1S2ZBY7"/>